<dbReference type="EMBL" id="APJA01000001">
    <property type="protein sequence ID" value="ERK32461.1"/>
    <property type="molecule type" value="Genomic_DNA"/>
</dbReference>
<keyword evidence="2" id="KW-1185">Reference proteome</keyword>
<dbReference type="OrthoDB" id="3191472at2"/>
<dbReference type="Proteomes" id="UP000016721">
    <property type="component" value="Unassembled WGS sequence"/>
</dbReference>
<dbReference type="AlphaFoldDB" id="U2NUB5"/>
<evidence type="ECO:0008006" key="3">
    <source>
        <dbReference type="Google" id="ProtNLM"/>
    </source>
</evidence>
<name>U2NUB5_9CLOT</name>
<dbReference type="PANTHER" id="PTHR40056:SF1">
    <property type="entry name" value="DUF1836 DOMAIN-CONTAINING PROTEIN"/>
    <property type="match status" value="1"/>
</dbReference>
<dbReference type="Pfam" id="PF08876">
    <property type="entry name" value="DUF1836"/>
    <property type="match status" value="1"/>
</dbReference>
<dbReference type="eggNOG" id="COG0789">
    <property type="taxonomic scope" value="Bacteria"/>
</dbReference>
<sequence>MDKNELDNLIDNLYLDEIIELDEIPELDLYMDQVIQLFENKYNKTLRNEEDKVLTKTMINNYAKDKIFMPIKNKKYSKEHLILISLIYELKGSLSISDIKKVLTPIVSTLNNNEEYDIRSLYRDYTEVYGEDVNLFKESAADRLKYIEDKLKVEKGILDGFNRKLILLSSLVNMSNFYRRLAEKVVDDINSSDK</sequence>
<dbReference type="STRING" id="1294142.CINTURNW_0101"/>
<proteinExistence type="predicted"/>
<gene>
    <name evidence="1" type="ORF">CINTURNW_0101</name>
</gene>
<dbReference type="PATRIC" id="fig|1294142.3.peg.100"/>
<protein>
    <recommendedName>
        <fullName evidence="3">Cytoplasmic protein</fullName>
    </recommendedName>
</protein>
<evidence type="ECO:0000313" key="2">
    <source>
        <dbReference type="Proteomes" id="UP000016721"/>
    </source>
</evidence>
<organism evidence="1 2">
    <name type="scientific">Clostridium intestinale URNW</name>
    <dbReference type="NCBI Taxonomy" id="1294142"/>
    <lineage>
        <taxon>Bacteria</taxon>
        <taxon>Bacillati</taxon>
        <taxon>Bacillota</taxon>
        <taxon>Clostridia</taxon>
        <taxon>Eubacteriales</taxon>
        <taxon>Clostridiaceae</taxon>
        <taxon>Clostridium</taxon>
    </lineage>
</organism>
<dbReference type="InterPro" id="IPR014975">
    <property type="entry name" value="DUF1836"/>
</dbReference>
<reference evidence="1 2" key="1">
    <citation type="journal article" date="2013" name="Genome Announc.">
        <title>Draft Genome Sequence of the Hydrogen- and Ethanol-Producing Bacterium Clostridium intestinale Strain URNW.</title>
        <authorList>
            <person name="Lal S."/>
            <person name="Ramachandran U."/>
            <person name="Zhang X."/>
            <person name="Sparling R."/>
            <person name="Levin D.B."/>
        </authorList>
    </citation>
    <scope>NUCLEOTIDE SEQUENCE [LARGE SCALE GENOMIC DNA]</scope>
    <source>
        <strain evidence="1 2">URNW</strain>
    </source>
</reference>
<evidence type="ECO:0000313" key="1">
    <source>
        <dbReference type="EMBL" id="ERK32461.1"/>
    </source>
</evidence>
<comment type="caution">
    <text evidence="1">The sequence shown here is derived from an EMBL/GenBank/DDBJ whole genome shotgun (WGS) entry which is preliminary data.</text>
</comment>
<dbReference type="RefSeq" id="WP_021800202.1">
    <property type="nucleotide sequence ID" value="NZ_KI273145.1"/>
</dbReference>
<dbReference type="HOGENOM" id="CLU_085303_0_1_9"/>
<dbReference type="PANTHER" id="PTHR40056">
    <property type="entry name" value="HYPOTHETICAL CYTOSOLIC PROTEIN"/>
    <property type="match status" value="1"/>
</dbReference>
<accession>U2NUB5</accession>